<dbReference type="AlphaFoldDB" id="A0AAD9RYA3"/>
<name>A0AAD9RYA3_9HYME</name>
<reference evidence="1" key="2">
    <citation type="journal article" date="2023" name="Commun. Biol.">
        <title>Intrasexual cuticular hydrocarbon dimorphism in a wasp sheds light on hydrocarbon biosynthesis genes in Hymenoptera.</title>
        <authorList>
            <person name="Moris V.C."/>
            <person name="Podsiadlowski L."/>
            <person name="Martin S."/>
            <person name="Oeyen J.P."/>
            <person name="Donath A."/>
            <person name="Petersen M."/>
            <person name="Wilbrandt J."/>
            <person name="Misof B."/>
            <person name="Liedtke D."/>
            <person name="Thamm M."/>
            <person name="Scheiner R."/>
            <person name="Schmitt T."/>
            <person name="Niehuis O."/>
        </authorList>
    </citation>
    <scope>NUCLEOTIDE SEQUENCE</scope>
    <source>
        <strain evidence="1">GBR_01_08_01A</strain>
    </source>
</reference>
<dbReference type="EMBL" id="JAIFRP010000006">
    <property type="protein sequence ID" value="KAK2588192.1"/>
    <property type="molecule type" value="Genomic_DNA"/>
</dbReference>
<evidence type="ECO:0000313" key="1">
    <source>
        <dbReference type="EMBL" id="KAK2588192.1"/>
    </source>
</evidence>
<sequence>MVEPMNSFEWADKLECPPTACTDPVKKILCKGMLELLWTEIGNASLTNKEVRDVRKNILLYKLKHRQKDTNVECIKNIAYLKEQRKRLKILSLSLKEDYEQQDFLVRQKVEQLRNIKSKYSLTKIKKELLKIKYNEICNQLRDCNDMRLICQNLMPKTSEDLNQDMLKESLNAVATLCFGASKREVKGKILNSLGHIKVPTLWVHLYQGLCQDVDNLMKLRTTITSKNTSMDNIGKEYLDANEEDIDTGIARLCGKYICIFSKKLFSEKKANEYQHEIMKYIENIETCVENNINVSEWLSLALEVQKLEIEDKVWQSEIKAMQSECSDNVSTLEFQQLEIQTIDAEIEKCVENIEQSMAVLKCAEFVIISTRDRLQAGCMNLLALRDENYNSEWLNNDLNTELNIFYDVLDIRALRRIQLQGEIRVFKHETCTLKEASIVITPLKVSNIIPYFPMIQAPIYCLIDCYKNLITNYTYQSIEASLAAKNNDLPVSIDYTNNYNTMELLILSKRNCESTQEEINAFNVALKAWTSQTVQEAMALVDKTVDNLSFTEWTQRYTLLLYMIESAKNK</sequence>
<accession>A0AAD9RYA3</accession>
<reference evidence="1" key="1">
    <citation type="submission" date="2021-08" db="EMBL/GenBank/DDBJ databases">
        <authorList>
            <person name="Misof B."/>
            <person name="Oliver O."/>
            <person name="Podsiadlowski L."/>
            <person name="Donath A."/>
            <person name="Peters R."/>
            <person name="Mayer C."/>
            <person name="Rust J."/>
            <person name="Gunkel S."/>
            <person name="Lesny P."/>
            <person name="Martin S."/>
            <person name="Oeyen J.P."/>
            <person name="Petersen M."/>
            <person name="Panagiotis P."/>
            <person name="Wilbrandt J."/>
            <person name="Tanja T."/>
        </authorList>
    </citation>
    <scope>NUCLEOTIDE SEQUENCE</scope>
    <source>
        <strain evidence="1">GBR_01_08_01A</strain>
        <tissue evidence="1">Thorax + abdomen</tissue>
    </source>
</reference>
<keyword evidence="2" id="KW-1185">Reference proteome</keyword>
<comment type="caution">
    <text evidence="1">The sequence shown here is derived from an EMBL/GenBank/DDBJ whole genome shotgun (WGS) entry which is preliminary data.</text>
</comment>
<organism evidence="1 2">
    <name type="scientific">Odynerus spinipes</name>
    <dbReference type="NCBI Taxonomy" id="1348599"/>
    <lineage>
        <taxon>Eukaryota</taxon>
        <taxon>Metazoa</taxon>
        <taxon>Ecdysozoa</taxon>
        <taxon>Arthropoda</taxon>
        <taxon>Hexapoda</taxon>
        <taxon>Insecta</taxon>
        <taxon>Pterygota</taxon>
        <taxon>Neoptera</taxon>
        <taxon>Endopterygota</taxon>
        <taxon>Hymenoptera</taxon>
        <taxon>Apocrita</taxon>
        <taxon>Aculeata</taxon>
        <taxon>Vespoidea</taxon>
        <taxon>Vespidae</taxon>
        <taxon>Eumeninae</taxon>
        <taxon>Odynerus</taxon>
    </lineage>
</organism>
<dbReference type="Proteomes" id="UP001258017">
    <property type="component" value="Unassembled WGS sequence"/>
</dbReference>
<protein>
    <submittedName>
        <fullName evidence="1">Uncharacterized protein</fullName>
    </submittedName>
</protein>
<evidence type="ECO:0000313" key="2">
    <source>
        <dbReference type="Proteomes" id="UP001258017"/>
    </source>
</evidence>
<gene>
    <name evidence="1" type="ORF">KPH14_004231</name>
</gene>
<proteinExistence type="predicted"/>